<comment type="caution">
    <text evidence="2">The sequence shown here is derived from an EMBL/GenBank/DDBJ whole genome shotgun (WGS) entry which is preliminary data.</text>
</comment>
<dbReference type="EMBL" id="MJBS01000082">
    <property type="protein sequence ID" value="OHE95483.1"/>
    <property type="molecule type" value="Genomic_DNA"/>
</dbReference>
<dbReference type="AlphaFoldDB" id="A0A1G4B2B0"/>
<organism evidence="2 3">
    <name type="scientific">Colletotrichum orchidophilum</name>
    <dbReference type="NCBI Taxonomy" id="1209926"/>
    <lineage>
        <taxon>Eukaryota</taxon>
        <taxon>Fungi</taxon>
        <taxon>Dikarya</taxon>
        <taxon>Ascomycota</taxon>
        <taxon>Pezizomycotina</taxon>
        <taxon>Sordariomycetes</taxon>
        <taxon>Hypocreomycetidae</taxon>
        <taxon>Glomerellales</taxon>
        <taxon>Glomerellaceae</taxon>
        <taxon>Colletotrichum</taxon>
    </lineage>
</organism>
<keyword evidence="3" id="KW-1185">Reference proteome</keyword>
<evidence type="ECO:0000313" key="2">
    <source>
        <dbReference type="EMBL" id="OHE95483.1"/>
    </source>
</evidence>
<reference evidence="2 3" key="1">
    <citation type="submission" date="2016-09" db="EMBL/GenBank/DDBJ databases">
        <authorList>
            <person name="Capua I."/>
            <person name="De Benedictis P."/>
            <person name="Joannis T."/>
            <person name="Lombin L.H."/>
            <person name="Cattoli G."/>
        </authorList>
    </citation>
    <scope>NUCLEOTIDE SEQUENCE [LARGE SCALE GENOMIC DNA]</scope>
    <source>
        <strain evidence="2 3">IMI 309357</strain>
    </source>
</reference>
<name>A0A1G4B2B0_9PEZI</name>
<sequence length="76" mass="8326">MSHSARPSAPTHPHTSPKRLSQFHEQNAKQPQMPTFRALSFYAGYCEGSRPVGRAKVSFPKLCNGCGRGREALATV</sequence>
<feature type="region of interest" description="Disordered" evidence="1">
    <location>
        <begin position="1"/>
        <end position="31"/>
    </location>
</feature>
<proteinExistence type="predicted"/>
<evidence type="ECO:0000313" key="3">
    <source>
        <dbReference type="Proteomes" id="UP000176998"/>
    </source>
</evidence>
<dbReference type="GeneID" id="34562355"/>
<dbReference type="Proteomes" id="UP000176998">
    <property type="component" value="Unassembled WGS sequence"/>
</dbReference>
<evidence type="ECO:0000256" key="1">
    <source>
        <dbReference type="SAM" id="MobiDB-lite"/>
    </source>
</evidence>
<gene>
    <name evidence="2" type="ORF">CORC01_09216</name>
</gene>
<dbReference type="RefSeq" id="XP_022472645.1">
    <property type="nucleotide sequence ID" value="XM_022620845.1"/>
</dbReference>
<accession>A0A1G4B2B0</accession>
<protein>
    <submittedName>
        <fullName evidence="2">Uncharacterized protein</fullName>
    </submittedName>
</protein>